<dbReference type="AlphaFoldDB" id="A0A380TI48"/>
<evidence type="ECO:0000259" key="1">
    <source>
        <dbReference type="Pfam" id="PF13579"/>
    </source>
</evidence>
<organism evidence="2">
    <name type="scientific">metagenome</name>
    <dbReference type="NCBI Taxonomy" id="256318"/>
    <lineage>
        <taxon>unclassified sequences</taxon>
        <taxon>metagenomes</taxon>
    </lineage>
</organism>
<reference evidence="2" key="1">
    <citation type="submission" date="2018-07" db="EMBL/GenBank/DDBJ databases">
        <authorList>
            <person name="Quirk P.G."/>
            <person name="Krulwich T.A."/>
        </authorList>
    </citation>
    <scope>NUCLEOTIDE SEQUENCE</scope>
</reference>
<sequence length="450" mass="50093">MNFARKLPLAPSASDGNRRRICFFYHFYYPDDVVSARLFGDLCEGLADRGWQPVILTSNRLRRDPAQSLSLGSEVRNGVEIVRVWRPGFSQGSFAGRLVNSLWLLAAWLVAVARMPKPAAFIVGSDPPLSQCLFPFLKLISPASRVIFWCFDLYPDALAADKPAGRRAILARVCARAMRFTYRYLDVCVDIGPCMRERLAAYRPRGEAVTLTPWALVEPGSVREPDPVVRKQIFGDASLALLYSGNLGHAHDFADFLALARLLRERAPGIIFAFAVAGMRVPELKAALREDDHNIRVLPLAPEADLQRHLEAADIHLVSLRPEWSGIVVPSKFFGSLAAGRPVIFAGSRKSGIATWTKAFDLGLVLAAESQPDVLLRLTELAHSSDQLNTWQKKAFVTYRRHFSMQKCIESWDQLLSSALMETSSEQSGLATLARYRALSMRDRNAKNAP</sequence>
<proteinExistence type="predicted"/>
<dbReference type="CDD" id="cd03794">
    <property type="entry name" value="GT4_WbuB-like"/>
    <property type="match status" value="1"/>
</dbReference>
<dbReference type="GO" id="GO:0016740">
    <property type="term" value="F:transferase activity"/>
    <property type="evidence" value="ECO:0007669"/>
    <property type="project" value="UniProtKB-KW"/>
</dbReference>
<accession>A0A380TI48</accession>
<keyword evidence="2" id="KW-0808">Transferase</keyword>
<dbReference type="EMBL" id="UIDG01000501">
    <property type="protein sequence ID" value="SUS07986.1"/>
    <property type="molecule type" value="Genomic_DNA"/>
</dbReference>
<dbReference type="SUPFAM" id="SSF53756">
    <property type="entry name" value="UDP-Glycosyltransferase/glycogen phosphorylase"/>
    <property type="match status" value="1"/>
</dbReference>
<protein>
    <submittedName>
        <fullName evidence="2">Glycosyltransferase</fullName>
    </submittedName>
</protein>
<dbReference type="Pfam" id="PF13579">
    <property type="entry name" value="Glyco_trans_4_4"/>
    <property type="match status" value="1"/>
</dbReference>
<dbReference type="InterPro" id="IPR028098">
    <property type="entry name" value="Glyco_trans_4-like_N"/>
</dbReference>
<gene>
    <name evidence="2" type="ORF">DF3PB_550008</name>
</gene>
<name>A0A380TI48_9ZZZZ</name>
<feature type="domain" description="Glycosyltransferase subfamily 4-like N-terminal" evidence="1">
    <location>
        <begin position="39"/>
        <end position="213"/>
    </location>
</feature>
<dbReference type="Gene3D" id="3.40.50.2000">
    <property type="entry name" value="Glycogen Phosphorylase B"/>
    <property type="match status" value="1"/>
</dbReference>
<evidence type="ECO:0000313" key="2">
    <source>
        <dbReference type="EMBL" id="SUS07986.1"/>
    </source>
</evidence>